<dbReference type="PANTHER" id="PTHR39168:SF1">
    <property type="entry name" value="TRANSCRIPTIONAL REGULATORY PROTEIN"/>
    <property type="match status" value="1"/>
</dbReference>
<gene>
    <name evidence="2" type="ORF">AUP44_09980</name>
</gene>
<protein>
    <submittedName>
        <fullName evidence="2">ArsR family transcriptional regulator</fullName>
    </submittedName>
</protein>
<dbReference type="GO" id="GO:0032791">
    <property type="term" value="F:lead ion binding"/>
    <property type="evidence" value="ECO:0007669"/>
    <property type="project" value="TreeGrafter"/>
</dbReference>
<proteinExistence type="predicted"/>
<dbReference type="GeneID" id="97241262"/>
<dbReference type="InterPro" id="IPR036390">
    <property type="entry name" value="WH_DNA-bd_sf"/>
</dbReference>
<dbReference type="InterPro" id="IPR036388">
    <property type="entry name" value="WH-like_DNA-bd_sf"/>
</dbReference>
<dbReference type="InterPro" id="IPR052543">
    <property type="entry name" value="HTH_Metal-responsive_Reg"/>
</dbReference>
<dbReference type="GO" id="GO:0003677">
    <property type="term" value="F:DNA binding"/>
    <property type="evidence" value="ECO:0007669"/>
    <property type="project" value="TreeGrafter"/>
</dbReference>
<accession>A0A161R197</accession>
<dbReference type="PROSITE" id="PS50987">
    <property type="entry name" value="HTH_ARSR_2"/>
    <property type="match status" value="1"/>
</dbReference>
<dbReference type="Pfam" id="PF12840">
    <property type="entry name" value="HTH_20"/>
    <property type="match status" value="1"/>
</dbReference>
<dbReference type="InterPro" id="IPR011991">
    <property type="entry name" value="ArsR-like_HTH"/>
</dbReference>
<dbReference type="NCBIfam" id="NF033788">
    <property type="entry name" value="HTH_metalloreg"/>
    <property type="match status" value="1"/>
</dbReference>
<evidence type="ECO:0000259" key="1">
    <source>
        <dbReference type="PROSITE" id="PS50987"/>
    </source>
</evidence>
<dbReference type="RefSeq" id="WP_062766800.1">
    <property type="nucleotide sequence ID" value="NZ_CP121045.1"/>
</dbReference>
<dbReference type="Gene3D" id="1.10.10.10">
    <property type="entry name" value="Winged helix-like DNA-binding domain superfamily/Winged helix DNA-binding domain"/>
    <property type="match status" value="1"/>
</dbReference>
<dbReference type="Proteomes" id="UP000075787">
    <property type="component" value="Unassembled WGS sequence"/>
</dbReference>
<dbReference type="CDD" id="cd00090">
    <property type="entry name" value="HTH_ARSR"/>
    <property type="match status" value="1"/>
</dbReference>
<evidence type="ECO:0000313" key="2">
    <source>
        <dbReference type="EMBL" id="KYO51184.1"/>
    </source>
</evidence>
<dbReference type="EMBL" id="LPZR01000181">
    <property type="protein sequence ID" value="KYO51184.1"/>
    <property type="molecule type" value="Genomic_DNA"/>
</dbReference>
<dbReference type="AlphaFoldDB" id="A0A161R197"/>
<sequence length="236" mass="24693">MTPNIASGQLVAEIAAVIGDVARANILTALMDGRALTAGELAAHAGVTPQTTSGHLAKLADAGLITGERQGRHRYVRLASPAVAEVIEALMTVAATGPVRHRPVGPRDLALRAARSCYDHMAGRLGVGLAAALEAGGLVAVADGSGAVTARGRDFFHDHGIAIDVGRGSRPLCRTCLDWSERRHHLAGRLGATLFTHALDQGWVRRAETSRTLTVTPPGRIAFNRVFGVDDAMLVP</sequence>
<dbReference type="PRINTS" id="PR00778">
    <property type="entry name" value="HTHARSR"/>
</dbReference>
<organism evidence="2 3">
    <name type="scientific">Tistrella mobilis</name>
    <dbReference type="NCBI Taxonomy" id="171437"/>
    <lineage>
        <taxon>Bacteria</taxon>
        <taxon>Pseudomonadati</taxon>
        <taxon>Pseudomonadota</taxon>
        <taxon>Alphaproteobacteria</taxon>
        <taxon>Geminicoccales</taxon>
        <taxon>Geminicoccaceae</taxon>
        <taxon>Tistrella</taxon>
    </lineage>
</organism>
<name>A0A161R197_9PROT</name>
<dbReference type="OrthoDB" id="9797716at2"/>
<dbReference type="SUPFAM" id="SSF46785">
    <property type="entry name" value="Winged helix' DNA-binding domain"/>
    <property type="match status" value="1"/>
</dbReference>
<dbReference type="GO" id="GO:0010288">
    <property type="term" value="P:response to lead ion"/>
    <property type="evidence" value="ECO:0007669"/>
    <property type="project" value="TreeGrafter"/>
</dbReference>
<dbReference type="GO" id="GO:0046686">
    <property type="term" value="P:response to cadmium ion"/>
    <property type="evidence" value="ECO:0007669"/>
    <property type="project" value="TreeGrafter"/>
</dbReference>
<dbReference type="GO" id="GO:0097063">
    <property type="term" value="F:cadmium ion sensor activity"/>
    <property type="evidence" value="ECO:0007669"/>
    <property type="project" value="TreeGrafter"/>
</dbReference>
<feature type="domain" description="HTH arsR-type" evidence="1">
    <location>
        <begin position="3"/>
        <end position="98"/>
    </location>
</feature>
<comment type="caution">
    <text evidence="2">The sequence shown here is derived from an EMBL/GenBank/DDBJ whole genome shotgun (WGS) entry which is preliminary data.</text>
</comment>
<dbReference type="SMART" id="SM00418">
    <property type="entry name" value="HTH_ARSR"/>
    <property type="match status" value="1"/>
</dbReference>
<dbReference type="GO" id="GO:0003700">
    <property type="term" value="F:DNA-binding transcription factor activity"/>
    <property type="evidence" value="ECO:0007669"/>
    <property type="project" value="InterPro"/>
</dbReference>
<dbReference type="PANTHER" id="PTHR39168">
    <property type="entry name" value="TRANSCRIPTIONAL REGULATOR-RELATED"/>
    <property type="match status" value="1"/>
</dbReference>
<evidence type="ECO:0000313" key="3">
    <source>
        <dbReference type="Proteomes" id="UP000075787"/>
    </source>
</evidence>
<dbReference type="InterPro" id="IPR001845">
    <property type="entry name" value="HTH_ArsR_DNA-bd_dom"/>
</dbReference>
<reference evidence="2 3" key="1">
    <citation type="submission" date="2015-12" db="EMBL/GenBank/DDBJ databases">
        <title>Genome sequence of Tistrella mobilis MCCC 1A02139.</title>
        <authorList>
            <person name="Lu L."/>
            <person name="Lai Q."/>
            <person name="Shao Z."/>
            <person name="Qian P."/>
        </authorList>
    </citation>
    <scope>NUCLEOTIDE SEQUENCE [LARGE SCALE GENOMIC DNA]</scope>
    <source>
        <strain evidence="2 3">MCCC 1A02139</strain>
    </source>
</reference>